<evidence type="ECO:0000313" key="1">
    <source>
        <dbReference type="EMBL" id="KAH7662820.1"/>
    </source>
</evidence>
<keyword evidence="2" id="KW-1185">Reference proteome</keyword>
<sequence>MKLKAVLLVLALIIISCSSLAKSTRVLEKQEKKEKYESLVRVEDVGKVMHIHGLAAGSSIDNHHSIPRQQYSNHGGGTSQQPPEDDDDDNQGNNNGGGNTNN</sequence>
<dbReference type="EMBL" id="CM037024">
    <property type="protein sequence ID" value="KAH7662820.1"/>
    <property type="molecule type" value="Genomic_DNA"/>
</dbReference>
<evidence type="ECO:0000313" key="2">
    <source>
        <dbReference type="Proteomes" id="UP000827976"/>
    </source>
</evidence>
<gene>
    <name evidence="1" type="ORF">IHE45_14G013200</name>
</gene>
<dbReference type="Proteomes" id="UP000827976">
    <property type="component" value="Chromosome 14"/>
</dbReference>
<organism evidence="1 2">
    <name type="scientific">Dioscorea alata</name>
    <name type="common">Purple yam</name>
    <dbReference type="NCBI Taxonomy" id="55571"/>
    <lineage>
        <taxon>Eukaryota</taxon>
        <taxon>Viridiplantae</taxon>
        <taxon>Streptophyta</taxon>
        <taxon>Embryophyta</taxon>
        <taxon>Tracheophyta</taxon>
        <taxon>Spermatophyta</taxon>
        <taxon>Magnoliopsida</taxon>
        <taxon>Liliopsida</taxon>
        <taxon>Dioscoreales</taxon>
        <taxon>Dioscoreaceae</taxon>
        <taxon>Dioscorea</taxon>
    </lineage>
</organism>
<name>A0ACB7UQ26_DIOAL</name>
<protein>
    <submittedName>
        <fullName evidence="1">Uncharacterized protein</fullName>
    </submittedName>
</protein>
<proteinExistence type="predicted"/>
<accession>A0ACB7UQ26</accession>
<reference evidence="2" key="1">
    <citation type="journal article" date="2022" name="Nat. Commun.">
        <title>Chromosome evolution and the genetic basis of agronomically important traits in greater yam.</title>
        <authorList>
            <person name="Bredeson J.V."/>
            <person name="Lyons J.B."/>
            <person name="Oniyinde I.O."/>
            <person name="Okereke N.R."/>
            <person name="Kolade O."/>
            <person name="Nnabue I."/>
            <person name="Nwadili C.O."/>
            <person name="Hribova E."/>
            <person name="Parker M."/>
            <person name="Nwogha J."/>
            <person name="Shu S."/>
            <person name="Carlson J."/>
            <person name="Kariba R."/>
            <person name="Muthemba S."/>
            <person name="Knop K."/>
            <person name="Barton G.J."/>
            <person name="Sherwood A.V."/>
            <person name="Lopez-Montes A."/>
            <person name="Asiedu R."/>
            <person name="Jamnadass R."/>
            <person name="Muchugi A."/>
            <person name="Goodstein D."/>
            <person name="Egesi C.N."/>
            <person name="Featherston J."/>
            <person name="Asfaw A."/>
            <person name="Simpson G.G."/>
            <person name="Dolezel J."/>
            <person name="Hendre P.S."/>
            <person name="Van Deynze A."/>
            <person name="Kumar P.L."/>
            <person name="Obidiegwu J.E."/>
            <person name="Bhattacharjee R."/>
            <person name="Rokhsar D.S."/>
        </authorList>
    </citation>
    <scope>NUCLEOTIDE SEQUENCE [LARGE SCALE GENOMIC DNA]</scope>
    <source>
        <strain evidence="2">cv. TDa95/00328</strain>
    </source>
</reference>
<comment type="caution">
    <text evidence="1">The sequence shown here is derived from an EMBL/GenBank/DDBJ whole genome shotgun (WGS) entry which is preliminary data.</text>
</comment>